<reference evidence="1" key="2">
    <citation type="journal article" date="2015" name="Data Brief">
        <title>Shoot transcriptome of the giant reed, Arundo donax.</title>
        <authorList>
            <person name="Barrero R.A."/>
            <person name="Guerrero F.D."/>
            <person name="Moolhuijzen P."/>
            <person name="Goolsby J.A."/>
            <person name="Tidwell J."/>
            <person name="Bellgard S.E."/>
            <person name="Bellgard M.I."/>
        </authorList>
    </citation>
    <scope>NUCLEOTIDE SEQUENCE</scope>
    <source>
        <tissue evidence="1">Shoot tissue taken approximately 20 cm above the soil surface</tissue>
    </source>
</reference>
<protein>
    <submittedName>
        <fullName evidence="1">Uncharacterized protein</fullName>
    </submittedName>
</protein>
<accession>A0A0A9B5N4</accession>
<dbReference type="EMBL" id="GBRH01241405">
    <property type="protein sequence ID" value="JAD56490.1"/>
    <property type="molecule type" value="Transcribed_RNA"/>
</dbReference>
<dbReference type="AlphaFoldDB" id="A0A0A9B5N4"/>
<name>A0A0A9B5N4_ARUDO</name>
<organism evidence="1">
    <name type="scientific">Arundo donax</name>
    <name type="common">Giant reed</name>
    <name type="synonym">Donax arundinaceus</name>
    <dbReference type="NCBI Taxonomy" id="35708"/>
    <lineage>
        <taxon>Eukaryota</taxon>
        <taxon>Viridiplantae</taxon>
        <taxon>Streptophyta</taxon>
        <taxon>Embryophyta</taxon>
        <taxon>Tracheophyta</taxon>
        <taxon>Spermatophyta</taxon>
        <taxon>Magnoliopsida</taxon>
        <taxon>Liliopsida</taxon>
        <taxon>Poales</taxon>
        <taxon>Poaceae</taxon>
        <taxon>PACMAD clade</taxon>
        <taxon>Arundinoideae</taxon>
        <taxon>Arundineae</taxon>
        <taxon>Arundo</taxon>
    </lineage>
</organism>
<reference evidence="1" key="1">
    <citation type="submission" date="2014-09" db="EMBL/GenBank/DDBJ databases">
        <authorList>
            <person name="Magalhaes I.L.F."/>
            <person name="Oliveira U."/>
            <person name="Santos F.R."/>
            <person name="Vidigal T.H.D.A."/>
            <person name="Brescovit A.D."/>
            <person name="Santos A.J."/>
        </authorList>
    </citation>
    <scope>NUCLEOTIDE SEQUENCE</scope>
    <source>
        <tissue evidence="1">Shoot tissue taken approximately 20 cm above the soil surface</tissue>
    </source>
</reference>
<evidence type="ECO:0000313" key="1">
    <source>
        <dbReference type="EMBL" id="JAD56490.1"/>
    </source>
</evidence>
<proteinExistence type="predicted"/>
<sequence length="33" mass="3958">MKAQLEIGGICSWWFVVCDYLVGSRRYIYMQLK</sequence>